<protein>
    <recommendedName>
        <fullName evidence="4">Chemotaxis protein</fullName>
    </recommendedName>
</protein>
<feature type="region of interest" description="Disordered" evidence="1">
    <location>
        <begin position="74"/>
        <end position="106"/>
    </location>
</feature>
<organism evidence="2 3">
    <name type="scientific">Claveliimonas bilis</name>
    <dbReference type="NCBI Taxonomy" id="3028070"/>
    <lineage>
        <taxon>Bacteria</taxon>
        <taxon>Bacillati</taxon>
        <taxon>Bacillota</taxon>
        <taxon>Clostridia</taxon>
        <taxon>Lachnospirales</taxon>
        <taxon>Lachnospiraceae</taxon>
        <taxon>Claveliimonas</taxon>
    </lineage>
</organism>
<evidence type="ECO:0000313" key="3">
    <source>
        <dbReference type="Proteomes" id="UP001305815"/>
    </source>
</evidence>
<dbReference type="Gene3D" id="1.10.10.1850">
    <property type="entry name" value="Sporulation protein-like"/>
    <property type="match status" value="1"/>
</dbReference>
<proteinExistence type="predicted"/>
<gene>
    <name evidence="2" type="ORF">Lac1_04230</name>
</gene>
<accession>A0ABN6YZA8</accession>
<evidence type="ECO:0000313" key="2">
    <source>
        <dbReference type="EMBL" id="BDZ76240.1"/>
    </source>
</evidence>
<reference evidence="3" key="1">
    <citation type="journal article" date="2023" name="Int. J. Syst. Evol. Microbiol.">
        <title>Claveliimonas bilis gen. nov., sp. nov., deoxycholic acid-producing bacteria isolated from human faeces, and reclassification of Sellimonas monacensis Zenner et al. 2021 as Claveliimonas monacensis comb. nov.</title>
        <authorList>
            <person name="Hisatomi A."/>
            <person name="Kastawa N.W.E.P.G."/>
            <person name="Song I."/>
            <person name="Ohkuma M."/>
            <person name="Fukiya S."/>
            <person name="Sakamoto M."/>
        </authorList>
    </citation>
    <scope>NUCLEOTIDE SEQUENCE [LARGE SCALE GENOMIC DNA]</scope>
    <source>
        <strain evidence="3">12BBH14</strain>
    </source>
</reference>
<dbReference type="InterPro" id="IPR041965">
    <property type="entry name" value="TTRAP_sf"/>
</dbReference>
<name>A0ABN6YZA8_9FIRM</name>
<keyword evidence="3" id="KW-1185">Reference proteome</keyword>
<sequence length="106" mass="12508">MKMDFSKDELAMVYQYAAGTKEETLAGLKEIVPVIRDRQTREIVENTIRKLDAIPEPECRRFIADTKQRFIQKRDNSIRRRLAEAKAQARAEKPHPKRKQPDRERS</sequence>
<dbReference type="Proteomes" id="UP001305815">
    <property type="component" value="Chromosome"/>
</dbReference>
<evidence type="ECO:0000256" key="1">
    <source>
        <dbReference type="SAM" id="MobiDB-lite"/>
    </source>
</evidence>
<dbReference type="EMBL" id="AP027742">
    <property type="protein sequence ID" value="BDZ76240.1"/>
    <property type="molecule type" value="Genomic_DNA"/>
</dbReference>
<evidence type="ECO:0008006" key="4">
    <source>
        <dbReference type="Google" id="ProtNLM"/>
    </source>
</evidence>